<evidence type="ECO:0000313" key="4">
    <source>
        <dbReference type="Proteomes" id="UP000078116"/>
    </source>
</evidence>
<name>A0A1A9N3G6_9BURK</name>
<evidence type="ECO:0008006" key="5">
    <source>
        <dbReference type="Google" id="ProtNLM"/>
    </source>
</evidence>
<sequence length="75" mass="8326">MKREKVVRDTFTMPRSDYETIAALKQRCLDAGVDAKKSEVLRAAVLLLASEPTERMLATIAALKPVKTGRPPRSK</sequence>
<reference evidence="3 4" key="1">
    <citation type="submission" date="2016-04" db="EMBL/GenBank/DDBJ databases">
        <title>Reclassification of Paraburkholderia panaciterrae (Farh et al. 2015) Dobritsa &amp; Samadpour 2016 as a later homotypic synonym of Paraburkholderia ginsengiterrae (Farh et al. 2015) Dobritsa &amp; Samadpour 2016.</title>
        <authorList>
            <person name="Dobritsa A.P."/>
            <person name="Kutumbaka K."/>
            <person name="Samadpour M."/>
        </authorList>
    </citation>
    <scope>NUCLEOTIDE SEQUENCE [LARGE SCALE GENOMIC DNA]</scope>
    <source>
        <strain evidence="2 4">DCY85</strain>
        <strain evidence="1 3">DCY85-1</strain>
    </source>
</reference>
<protein>
    <recommendedName>
        <fullName evidence="5">Ribbon-helix-helix protein CopG domain-containing protein</fullName>
    </recommendedName>
</protein>
<dbReference type="Proteomes" id="UP000077961">
    <property type="component" value="Unassembled WGS sequence"/>
</dbReference>
<organism evidence="2 4">
    <name type="scientific">Paraburkholderia ginsengiterrae</name>
    <dbReference type="NCBI Taxonomy" id="1462993"/>
    <lineage>
        <taxon>Bacteria</taxon>
        <taxon>Pseudomonadati</taxon>
        <taxon>Pseudomonadota</taxon>
        <taxon>Betaproteobacteria</taxon>
        <taxon>Burkholderiales</taxon>
        <taxon>Burkholderiaceae</taxon>
        <taxon>Paraburkholderia</taxon>
    </lineage>
</organism>
<dbReference type="EMBL" id="LXJZ01000244">
    <property type="protein sequence ID" value="OAJ51742.1"/>
    <property type="molecule type" value="Genomic_DNA"/>
</dbReference>
<evidence type="ECO:0000313" key="3">
    <source>
        <dbReference type="Proteomes" id="UP000077961"/>
    </source>
</evidence>
<evidence type="ECO:0000313" key="2">
    <source>
        <dbReference type="EMBL" id="OAJ57197.1"/>
    </source>
</evidence>
<gene>
    <name evidence="1" type="ORF">A6V36_37445</name>
    <name evidence="2" type="ORF">A6V37_29765</name>
</gene>
<evidence type="ECO:0000313" key="1">
    <source>
        <dbReference type="EMBL" id="OAJ51742.1"/>
    </source>
</evidence>
<dbReference type="STRING" id="1462993.A6V36_37445"/>
<comment type="caution">
    <text evidence="2">The sequence shown here is derived from an EMBL/GenBank/DDBJ whole genome shotgun (WGS) entry which is preliminary data.</text>
</comment>
<keyword evidence="3" id="KW-1185">Reference proteome</keyword>
<dbReference type="Proteomes" id="UP000078116">
    <property type="component" value="Unassembled WGS sequence"/>
</dbReference>
<proteinExistence type="predicted"/>
<dbReference type="EMBL" id="LXKA01000329">
    <property type="protein sequence ID" value="OAJ57197.1"/>
    <property type="molecule type" value="Genomic_DNA"/>
</dbReference>
<accession>A0A1A9N3G6</accession>
<dbReference type="AlphaFoldDB" id="A0A1A9N3G6"/>